<dbReference type="Proteomes" id="UP000547973">
    <property type="component" value="Unassembled WGS sequence"/>
</dbReference>
<evidence type="ECO:0000313" key="3">
    <source>
        <dbReference type="Proteomes" id="UP000547973"/>
    </source>
</evidence>
<gene>
    <name evidence="2" type="ORF">BKA03_001476</name>
</gene>
<dbReference type="SUPFAM" id="SSF54523">
    <property type="entry name" value="Pili subunits"/>
    <property type="match status" value="1"/>
</dbReference>
<protein>
    <submittedName>
        <fullName evidence="2">Prepilin-type N-terminal cleavage/methylation domain-containing protein</fullName>
    </submittedName>
</protein>
<dbReference type="EMBL" id="JACBZO010000001">
    <property type="protein sequence ID" value="NYI41357.1"/>
    <property type="molecule type" value="Genomic_DNA"/>
</dbReference>
<dbReference type="Pfam" id="PF17963">
    <property type="entry name" value="Big_9"/>
    <property type="match status" value="2"/>
</dbReference>
<dbReference type="RefSeq" id="WP_179397764.1">
    <property type="nucleotide sequence ID" value="NZ_JACBZO010000001.1"/>
</dbReference>
<keyword evidence="3" id="KW-1185">Reference proteome</keyword>
<keyword evidence="1" id="KW-1133">Transmembrane helix</keyword>
<dbReference type="InterPro" id="IPR012902">
    <property type="entry name" value="N_methyl_site"/>
</dbReference>
<name>A0A7Z0CK08_9MICO</name>
<proteinExistence type="predicted"/>
<evidence type="ECO:0000256" key="1">
    <source>
        <dbReference type="SAM" id="Phobius"/>
    </source>
</evidence>
<dbReference type="Pfam" id="PF07963">
    <property type="entry name" value="N_methyl"/>
    <property type="match status" value="1"/>
</dbReference>
<sequence>MRAQRRHHDDGFSLVEVIVAIVILGIVATSALYFFINGMQTTSNLSRQQRAVAIATSAMEHTFTIDPHLSPIAGVSGLVIGRSAAEVNDAFSKFAGVDGVADTYPLSDPHGATGAGDVKVFDTVSAANNTTYDVYTLIGSCYRSPAVAGAAQPCTKVGGYSTEPAAGGVGVSRELRIIVVVRWKPIGGECDATGGICSYNVSTLVDPSNDLAWSRVSRPVAVDDPDYAYDPVAGNPTYSLHVMDNDILGSVRSIPVQKVPGSELDSTAGSVTYPSDGVLVYTPPPATPGGSALGGWVSGIFTFKYAVFDRTGASSSATVTITLHPKAVADPALSASQGIPKVLPVLANDLGSPTAVQITGGPYLPGAKISVSGTTVTYTPGDPGTDTFTYKFTDAAGQSSQAVTATVKVDPLTAQDFTMVLPYSTTATWTDISSQLRGTNPAETQITVTGLPSPGTGSLLIDGNPYTGGTATGTIIKFQPPAGKAGEWTFPFKVVLGARTSDNTANAVIRVEAPASVFQANPDDQPYGLSISDRYVKTIEISSNDLPDWSKVSGYTVTAGSIKSNCGRWYQVEPYWSNYLAKGYALLYLDSADTTSGTKNCTASYTVTRKSDGATSTTQITYDVAKSYGWGG</sequence>
<evidence type="ECO:0000313" key="2">
    <source>
        <dbReference type="EMBL" id="NYI41357.1"/>
    </source>
</evidence>
<feature type="transmembrane region" description="Helical" evidence="1">
    <location>
        <begin position="12"/>
        <end position="36"/>
    </location>
</feature>
<organism evidence="2 3">
    <name type="scientific">Demequina lutea</name>
    <dbReference type="NCBI Taxonomy" id="431489"/>
    <lineage>
        <taxon>Bacteria</taxon>
        <taxon>Bacillati</taxon>
        <taxon>Actinomycetota</taxon>
        <taxon>Actinomycetes</taxon>
        <taxon>Micrococcales</taxon>
        <taxon>Demequinaceae</taxon>
        <taxon>Demequina</taxon>
    </lineage>
</organism>
<keyword evidence="1" id="KW-0472">Membrane</keyword>
<comment type="caution">
    <text evidence="2">The sequence shown here is derived from an EMBL/GenBank/DDBJ whole genome shotgun (WGS) entry which is preliminary data.</text>
</comment>
<reference evidence="2 3" key="1">
    <citation type="submission" date="2020-07" db="EMBL/GenBank/DDBJ databases">
        <title>Sequencing the genomes of 1000 actinobacteria strains.</title>
        <authorList>
            <person name="Klenk H.-P."/>
        </authorList>
    </citation>
    <scope>NUCLEOTIDE SEQUENCE [LARGE SCALE GENOMIC DNA]</scope>
    <source>
        <strain evidence="2 3">DSM 19970</strain>
    </source>
</reference>
<dbReference type="AlphaFoldDB" id="A0A7Z0CK08"/>
<dbReference type="InterPro" id="IPR045584">
    <property type="entry name" value="Pilin-like"/>
</dbReference>
<dbReference type="Gene3D" id="2.60.40.3440">
    <property type="match status" value="1"/>
</dbReference>
<accession>A0A7Z0CK08</accession>
<dbReference type="NCBIfam" id="TIGR02532">
    <property type="entry name" value="IV_pilin_GFxxxE"/>
    <property type="match status" value="1"/>
</dbReference>
<keyword evidence="1" id="KW-0812">Transmembrane</keyword>